<dbReference type="InterPro" id="IPR035472">
    <property type="entry name" value="RpiR-like_SIS"/>
</dbReference>
<dbReference type="Pfam" id="PF13580">
    <property type="entry name" value="SIS_2"/>
    <property type="match status" value="1"/>
</dbReference>
<evidence type="ECO:0000313" key="3">
    <source>
        <dbReference type="Proteomes" id="UP000467132"/>
    </source>
</evidence>
<dbReference type="PANTHER" id="PTHR30390">
    <property type="entry name" value="SEDOHEPTULOSE 7-PHOSPHATE ISOMERASE / DNAA INITIATOR-ASSOCIATING FACTOR FOR REPLICATION INITIATION"/>
    <property type="match status" value="1"/>
</dbReference>
<dbReference type="Proteomes" id="UP000467132">
    <property type="component" value="Unassembled WGS sequence"/>
</dbReference>
<dbReference type="NCBIfam" id="NF002805">
    <property type="entry name" value="PRK02947.1"/>
    <property type="match status" value="1"/>
</dbReference>
<accession>A0A845QY15</accession>
<dbReference type="PROSITE" id="PS51464">
    <property type="entry name" value="SIS"/>
    <property type="match status" value="1"/>
</dbReference>
<dbReference type="GO" id="GO:1901135">
    <property type="term" value="P:carbohydrate derivative metabolic process"/>
    <property type="evidence" value="ECO:0007669"/>
    <property type="project" value="InterPro"/>
</dbReference>
<dbReference type="GO" id="GO:0016853">
    <property type="term" value="F:isomerase activity"/>
    <property type="evidence" value="ECO:0007669"/>
    <property type="project" value="UniProtKB-KW"/>
</dbReference>
<dbReference type="InterPro" id="IPR046348">
    <property type="entry name" value="SIS_dom_sf"/>
</dbReference>
<dbReference type="CDD" id="cd05013">
    <property type="entry name" value="SIS_RpiR"/>
    <property type="match status" value="1"/>
</dbReference>
<gene>
    <name evidence="2" type="ORF">D3Z33_04105</name>
</gene>
<dbReference type="Gene3D" id="3.40.50.10490">
    <property type="entry name" value="Glucose-6-phosphate isomerase like protein, domain 1"/>
    <property type="match status" value="1"/>
</dbReference>
<protein>
    <submittedName>
        <fullName evidence="2">Sugar isomerase domain-containing protein</fullName>
    </submittedName>
</protein>
<dbReference type="EMBL" id="QXXA01000005">
    <property type="protein sequence ID" value="NBI06042.1"/>
    <property type="molecule type" value="Genomic_DNA"/>
</dbReference>
<name>A0A845QY15_9CLOT</name>
<feature type="domain" description="SIS" evidence="1">
    <location>
        <begin position="33"/>
        <end position="216"/>
    </location>
</feature>
<dbReference type="GO" id="GO:0097367">
    <property type="term" value="F:carbohydrate derivative binding"/>
    <property type="evidence" value="ECO:0007669"/>
    <property type="project" value="InterPro"/>
</dbReference>
<evidence type="ECO:0000259" key="1">
    <source>
        <dbReference type="PROSITE" id="PS51464"/>
    </source>
</evidence>
<dbReference type="AlphaFoldDB" id="A0A845QY15"/>
<comment type="caution">
    <text evidence="2">The sequence shown here is derived from an EMBL/GenBank/DDBJ whole genome shotgun (WGS) entry which is preliminary data.</text>
</comment>
<dbReference type="InterPro" id="IPR001347">
    <property type="entry name" value="SIS_dom"/>
</dbReference>
<evidence type="ECO:0000313" key="2">
    <source>
        <dbReference type="EMBL" id="NBI06042.1"/>
    </source>
</evidence>
<sequence length="246" mass="27261">MKAYNRYFNKVKEILEIVEENEKENIEKVVDLFVKAIENKNSIFTFGASHAGIISEELFYRAGGLALINPIFEPSIMLNIRPITFTSEMESLVGYGELIADKVDIKKDDVILCHSVSGRNSVMIDFANKAKEKGAKIIGLTNVSYSSQVESRHPSGKRLMDIADIVIDNHGEKGDATIKVEGLEQKVSPTSTVVGSTIVNSIVAQVAEELMNKGITPPILFSANIDGGKEHNNKIFEEYKDSIYYL</sequence>
<reference evidence="2 3" key="1">
    <citation type="submission" date="2018-08" db="EMBL/GenBank/DDBJ databases">
        <title>Murine metabolic-syndrome-specific gut microbial biobank.</title>
        <authorList>
            <person name="Liu C."/>
        </authorList>
    </citation>
    <scope>NUCLEOTIDE SEQUENCE [LARGE SCALE GENOMIC DNA]</scope>
    <source>
        <strain evidence="2 3">583</strain>
    </source>
</reference>
<keyword evidence="3" id="KW-1185">Reference proteome</keyword>
<organism evidence="2 3">
    <name type="scientific">Senegalia massiliensis</name>
    <dbReference type="NCBI Taxonomy" id="1720316"/>
    <lineage>
        <taxon>Bacteria</taxon>
        <taxon>Bacillati</taxon>
        <taxon>Bacillota</taxon>
        <taxon>Clostridia</taxon>
        <taxon>Eubacteriales</taxon>
        <taxon>Clostridiaceae</taxon>
        <taxon>Senegalia</taxon>
    </lineage>
</organism>
<dbReference type="RefSeq" id="WP_160196541.1">
    <property type="nucleotide sequence ID" value="NZ_QXXA01000005.1"/>
</dbReference>
<proteinExistence type="predicted"/>
<dbReference type="PANTHER" id="PTHR30390:SF7">
    <property type="entry name" value="PHOSPHOHEPTOSE ISOMERASE"/>
    <property type="match status" value="1"/>
</dbReference>
<dbReference type="SUPFAM" id="SSF53697">
    <property type="entry name" value="SIS domain"/>
    <property type="match status" value="1"/>
</dbReference>
<dbReference type="OrthoDB" id="9805185at2"/>
<dbReference type="InterPro" id="IPR050099">
    <property type="entry name" value="SIS_GmhA/DiaA_subfam"/>
</dbReference>
<keyword evidence="2" id="KW-0413">Isomerase</keyword>